<proteinExistence type="predicted"/>
<gene>
    <name evidence="2" type="ORF">METZ01_LOCUS9784</name>
</gene>
<dbReference type="PANTHER" id="PTHR36566:SF1">
    <property type="entry name" value="PYRIDINIUM-3,5-BISTHIOCARBOXYLIC ACID MONONUCLEOTIDE NICKEL INSERTION PROTEIN"/>
    <property type="match status" value="1"/>
</dbReference>
<dbReference type="AlphaFoldDB" id="A0A381NQT7"/>
<organism evidence="2">
    <name type="scientific">marine metagenome</name>
    <dbReference type="NCBI Taxonomy" id="408172"/>
    <lineage>
        <taxon>unclassified sequences</taxon>
        <taxon>metagenomes</taxon>
        <taxon>ecological metagenomes</taxon>
    </lineage>
</organism>
<reference evidence="2" key="1">
    <citation type="submission" date="2018-05" db="EMBL/GenBank/DDBJ databases">
        <authorList>
            <person name="Lanie J.A."/>
            <person name="Ng W.-L."/>
            <person name="Kazmierczak K.M."/>
            <person name="Andrzejewski T.M."/>
            <person name="Davidsen T.M."/>
            <person name="Wayne K.J."/>
            <person name="Tettelin H."/>
            <person name="Glass J.I."/>
            <person name="Rusch D."/>
            <person name="Podicherti R."/>
            <person name="Tsui H.-C.T."/>
            <person name="Winkler M.E."/>
        </authorList>
    </citation>
    <scope>NUCLEOTIDE SEQUENCE</scope>
</reference>
<dbReference type="Pfam" id="PF01969">
    <property type="entry name" value="Ni_insertion"/>
    <property type="match status" value="1"/>
</dbReference>
<protein>
    <submittedName>
        <fullName evidence="2">Uncharacterized protein</fullName>
    </submittedName>
</protein>
<name>A0A381NQT7_9ZZZZ</name>
<dbReference type="InterPro" id="IPR002822">
    <property type="entry name" value="Ni_insertion"/>
</dbReference>
<feature type="non-terminal residue" evidence="2">
    <location>
        <position position="1"/>
    </location>
</feature>
<evidence type="ECO:0000313" key="2">
    <source>
        <dbReference type="EMBL" id="SUZ56930.1"/>
    </source>
</evidence>
<feature type="non-terminal residue" evidence="2">
    <location>
        <position position="238"/>
    </location>
</feature>
<keyword evidence="1" id="KW-0533">Nickel</keyword>
<sequence>MMLGALTDLGMPIEYLEAELGKLNAGGYRLEARQETRCEIRGTYLNVELEDKTRCSPRQLLETVEGSSLSQPVIERSCEVLKALWTAECRVHGETQDILELEELGNVDTLVDVVGSVIGFEYLGVDGIHAGPLVIGNATPPRWAGGYSNPAPATLELIAAAGAPVIGDKPMYEEAGELTTPTGAALITTLAAFGRPAFAVYRVGLGLGTKDPVGFPNALRIWLGELAQAESASAVQQG</sequence>
<dbReference type="EMBL" id="UINC01000532">
    <property type="protein sequence ID" value="SUZ56930.1"/>
    <property type="molecule type" value="Genomic_DNA"/>
</dbReference>
<evidence type="ECO:0000256" key="1">
    <source>
        <dbReference type="ARBA" id="ARBA00022596"/>
    </source>
</evidence>
<dbReference type="PANTHER" id="PTHR36566">
    <property type="entry name" value="NICKEL INSERTION PROTEIN-RELATED"/>
    <property type="match status" value="1"/>
</dbReference>
<accession>A0A381NQT7</accession>